<gene>
    <name evidence="7" type="ORF">SLS62_001011</name>
</gene>
<dbReference type="Pfam" id="PF11779">
    <property type="entry name" value="SPT_ssu-like"/>
    <property type="match status" value="1"/>
</dbReference>
<keyword evidence="4 6" id="KW-1133">Transmembrane helix</keyword>
<keyword evidence="3" id="KW-0256">Endoplasmic reticulum</keyword>
<evidence type="ECO:0000256" key="5">
    <source>
        <dbReference type="ARBA" id="ARBA00023136"/>
    </source>
</evidence>
<evidence type="ECO:0000313" key="7">
    <source>
        <dbReference type="EMBL" id="KAK7756995.1"/>
    </source>
</evidence>
<comment type="caution">
    <text evidence="7">The sequence shown here is derived from an EMBL/GenBank/DDBJ whole genome shotgun (WGS) entry which is preliminary data.</text>
</comment>
<evidence type="ECO:0000256" key="4">
    <source>
        <dbReference type="ARBA" id="ARBA00022989"/>
    </source>
</evidence>
<dbReference type="InterPro" id="IPR024512">
    <property type="entry name" value="Ser_palmitoyltrfase_ssu-like"/>
</dbReference>
<organism evidence="7 8">
    <name type="scientific">Diatrype stigma</name>
    <dbReference type="NCBI Taxonomy" id="117547"/>
    <lineage>
        <taxon>Eukaryota</taxon>
        <taxon>Fungi</taxon>
        <taxon>Dikarya</taxon>
        <taxon>Ascomycota</taxon>
        <taxon>Pezizomycotina</taxon>
        <taxon>Sordariomycetes</taxon>
        <taxon>Xylariomycetidae</taxon>
        <taxon>Xylariales</taxon>
        <taxon>Diatrypaceae</taxon>
        <taxon>Diatrype</taxon>
    </lineage>
</organism>
<dbReference type="GO" id="GO:0005789">
    <property type="term" value="C:endoplasmic reticulum membrane"/>
    <property type="evidence" value="ECO:0007669"/>
    <property type="project" value="UniProtKB-SubCell"/>
</dbReference>
<evidence type="ECO:0000256" key="6">
    <source>
        <dbReference type="SAM" id="Phobius"/>
    </source>
</evidence>
<proteinExistence type="predicted"/>
<evidence type="ECO:0000256" key="3">
    <source>
        <dbReference type="ARBA" id="ARBA00022824"/>
    </source>
</evidence>
<comment type="subcellular location">
    <subcellularLocation>
        <location evidence="1">Endoplasmic reticulum membrane</location>
        <topology evidence="1">Multi-pass membrane protein</topology>
    </subcellularLocation>
</comment>
<evidence type="ECO:0000256" key="2">
    <source>
        <dbReference type="ARBA" id="ARBA00022692"/>
    </source>
</evidence>
<protein>
    <submittedName>
        <fullName evidence="7">Uncharacterized protein</fullName>
    </submittedName>
</protein>
<keyword evidence="2 6" id="KW-0812">Transmembrane</keyword>
<keyword evidence="8" id="KW-1185">Reference proteome</keyword>
<keyword evidence="5 6" id="KW-0472">Membrane</keyword>
<sequence>MWTSSLDVHVTYSTQRERIPALGGMKSRQSCSVESMSSSIKAFGRWARLKKYRIEVTYGVYVFTPGEKLAFWSILSLLFSLVAYYMTLFVSRNVVFIVHSAWSLLHGANNSGSDAAIAHVVSGLGAQLTHLAGNPAGNLAGHAPSRSAH</sequence>
<evidence type="ECO:0000313" key="8">
    <source>
        <dbReference type="Proteomes" id="UP001320420"/>
    </source>
</evidence>
<dbReference type="AlphaFoldDB" id="A0AAN9YX41"/>
<dbReference type="EMBL" id="JAKJXP020000004">
    <property type="protein sequence ID" value="KAK7756995.1"/>
    <property type="molecule type" value="Genomic_DNA"/>
</dbReference>
<reference evidence="7 8" key="1">
    <citation type="submission" date="2024-02" db="EMBL/GenBank/DDBJ databases">
        <title>De novo assembly and annotation of 12 fungi associated with fruit tree decline syndrome in Ontario, Canada.</title>
        <authorList>
            <person name="Sulman M."/>
            <person name="Ellouze W."/>
            <person name="Ilyukhin E."/>
        </authorList>
    </citation>
    <scope>NUCLEOTIDE SEQUENCE [LARGE SCALE GENOMIC DNA]</scope>
    <source>
        <strain evidence="7 8">M11/M66-122</strain>
    </source>
</reference>
<accession>A0AAN9YX41</accession>
<name>A0AAN9YX41_9PEZI</name>
<evidence type="ECO:0000256" key="1">
    <source>
        <dbReference type="ARBA" id="ARBA00004477"/>
    </source>
</evidence>
<dbReference type="Proteomes" id="UP001320420">
    <property type="component" value="Unassembled WGS sequence"/>
</dbReference>
<feature type="transmembrane region" description="Helical" evidence="6">
    <location>
        <begin position="69"/>
        <end position="90"/>
    </location>
</feature>